<keyword evidence="2" id="KW-1133">Transmembrane helix</keyword>
<evidence type="ECO:0000256" key="1">
    <source>
        <dbReference type="SAM" id="MobiDB-lite"/>
    </source>
</evidence>
<dbReference type="GO" id="GO:0016787">
    <property type="term" value="F:hydrolase activity"/>
    <property type="evidence" value="ECO:0007669"/>
    <property type="project" value="UniProtKB-KW"/>
</dbReference>
<dbReference type="GO" id="GO:0016747">
    <property type="term" value="F:acyltransferase activity, transferring groups other than amino-acyl groups"/>
    <property type="evidence" value="ECO:0007669"/>
    <property type="project" value="InterPro"/>
</dbReference>
<dbReference type="EMBL" id="FMDM01000004">
    <property type="protein sequence ID" value="SCG53398.1"/>
    <property type="molecule type" value="Genomic_DNA"/>
</dbReference>
<feature type="transmembrane region" description="Helical" evidence="2">
    <location>
        <begin position="51"/>
        <end position="71"/>
    </location>
</feature>
<dbReference type="Proteomes" id="UP000199360">
    <property type="component" value="Unassembled WGS sequence"/>
</dbReference>
<feature type="transmembrane region" description="Helical" evidence="2">
    <location>
        <begin position="328"/>
        <end position="351"/>
    </location>
</feature>
<feature type="transmembrane region" description="Helical" evidence="2">
    <location>
        <begin position="168"/>
        <end position="189"/>
    </location>
</feature>
<dbReference type="InterPro" id="IPR050879">
    <property type="entry name" value="Acyltransferase_3"/>
</dbReference>
<keyword evidence="2" id="KW-0812">Transmembrane</keyword>
<feature type="transmembrane region" description="Helical" evidence="2">
    <location>
        <begin position="303"/>
        <end position="322"/>
    </location>
</feature>
<dbReference type="PANTHER" id="PTHR23028">
    <property type="entry name" value="ACETYLTRANSFERASE"/>
    <property type="match status" value="1"/>
</dbReference>
<proteinExistence type="predicted"/>
<feature type="transmembrane region" description="Helical" evidence="2">
    <location>
        <begin position="92"/>
        <end position="117"/>
    </location>
</feature>
<keyword evidence="2" id="KW-0472">Membrane</keyword>
<dbReference type="RefSeq" id="WP_091061443.1">
    <property type="nucleotide sequence ID" value="NZ_FMDM01000004.1"/>
</dbReference>
<reference evidence="5" key="1">
    <citation type="submission" date="2016-06" db="EMBL/GenBank/DDBJ databases">
        <authorList>
            <person name="Varghese N."/>
            <person name="Submissions Spin"/>
        </authorList>
    </citation>
    <scope>NUCLEOTIDE SEQUENCE [LARGE SCALE GENOMIC DNA]</scope>
    <source>
        <strain evidence="5">DSM 45647</strain>
    </source>
</reference>
<keyword evidence="5" id="KW-1185">Reference proteome</keyword>
<dbReference type="GO" id="GO:0009103">
    <property type="term" value="P:lipopolysaccharide biosynthetic process"/>
    <property type="evidence" value="ECO:0007669"/>
    <property type="project" value="TreeGrafter"/>
</dbReference>
<feature type="region of interest" description="Disordered" evidence="1">
    <location>
        <begin position="365"/>
        <end position="403"/>
    </location>
</feature>
<sequence>MTDNDAAGRLPSLTGLRFVAAAMVFTCHIAVITTFIGGSAGSFIARTFPLAGPYGVGFFFVLSGFVLTWTARAGDRTTRFWRRRMVKIYPSHLVTFALAAVLGVVAGRATGLLDWVTNPLLLHSWVPSLSTSTSFNGVSWSLSCELFFYLAFPLLLPLVNRIPAGRLWWAVGALAALMAGAALTATFLVDDQPRLTIIASGTLSFTQIWFVYFLPPVRALEFVLGMVLARIVRAGRWPRIGLLPAAGIAVLGYGYVLSAPYLFATGGLASLWLVPLIAAGATADGRGRASVLRHPALVRLGELSFAFYLVHWMVVVAGAQVVGPERRFGPLGSALVVAALLGVALALAWALHEGVEMPLVRRFGRRRPHRSGPPAPPGSGVLRRPARDPAPISAMREVVDPRA</sequence>
<gene>
    <name evidence="4" type="ORF">GA0070213_104465</name>
</gene>
<feature type="transmembrane region" description="Helical" evidence="2">
    <location>
        <begin position="209"/>
        <end position="228"/>
    </location>
</feature>
<feature type="transmembrane region" description="Helical" evidence="2">
    <location>
        <begin position="18"/>
        <end position="45"/>
    </location>
</feature>
<protein>
    <submittedName>
        <fullName evidence="4">Peptidoglycan/LPS O-acetylase OafA/YrhL, contains acyltransferase and SGNH-hydrolase domains</fullName>
    </submittedName>
</protein>
<dbReference type="OrthoDB" id="9796461at2"/>
<evidence type="ECO:0000313" key="5">
    <source>
        <dbReference type="Proteomes" id="UP000199360"/>
    </source>
</evidence>
<evidence type="ECO:0000259" key="3">
    <source>
        <dbReference type="Pfam" id="PF01757"/>
    </source>
</evidence>
<keyword evidence="4" id="KW-0378">Hydrolase</keyword>
<feature type="transmembrane region" description="Helical" evidence="2">
    <location>
        <begin position="262"/>
        <end position="283"/>
    </location>
</feature>
<keyword evidence="4" id="KW-0012">Acyltransferase</keyword>
<accession>A0A1C5I529</accession>
<dbReference type="GO" id="GO:0016020">
    <property type="term" value="C:membrane"/>
    <property type="evidence" value="ECO:0007669"/>
    <property type="project" value="TreeGrafter"/>
</dbReference>
<name>A0A1C5I529_9ACTN</name>
<dbReference type="InterPro" id="IPR002656">
    <property type="entry name" value="Acyl_transf_3_dom"/>
</dbReference>
<dbReference type="PANTHER" id="PTHR23028:SF53">
    <property type="entry name" value="ACYL_TRANSF_3 DOMAIN-CONTAINING PROTEIN"/>
    <property type="match status" value="1"/>
</dbReference>
<evidence type="ECO:0000256" key="2">
    <source>
        <dbReference type="SAM" id="Phobius"/>
    </source>
</evidence>
<dbReference type="AlphaFoldDB" id="A0A1C5I529"/>
<feature type="transmembrane region" description="Helical" evidence="2">
    <location>
        <begin position="137"/>
        <end position="156"/>
    </location>
</feature>
<feature type="transmembrane region" description="Helical" evidence="2">
    <location>
        <begin position="240"/>
        <end position="256"/>
    </location>
</feature>
<organism evidence="4 5">
    <name type="scientific">Micromonospora humi</name>
    <dbReference type="NCBI Taxonomy" id="745366"/>
    <lineage>
        <taxon>Bacteria</taxon>
        <taxon>Bacillati</taxon>
        <taxon>Actinomycetota</taxon>
        <taxon>Actinomycetes</taxon>
        <taxon>Micromonosporales</taxon>
        <taxon>Micromonosporaceae</taxon>
        <taxon>Micromonospora</taxon>
    </lineage>
</organism>
<feature type="domain" description="Acyltransferase 3" evidence="3">
    <location>
        <begin position="12"/>
        <end position="352"/>
    </location>
</feature>
<dbReference type="Pfam" id="PF01757">
    <property type="entry name" value="Acyl_transf_3"/>
    <property type="match status" value="1"/>
</dbReference>
<keyword evidence="4" id="KW-0808">Transferase</keyword>
<evidence type="ECO:0000313" key="4">
    <source>
        <dbReference type="EMBL" id="SCG53398.1"/>
    </source>
</evidence>
<dbReference type="STRING" id="745366.GA0070213_104465"/>